<keyword evidence="4" id="KW-0433">Leucine-rich repeat</keyword>
<feature type="chain" id="PRO_5023936366" description="Leucine-rich repeat-containing N-terminal plant-type domain-containing protein" evidence="12">
    <location>
        <begin position="23"/>
        <end position="720"/>
    </location>
</feature>
<keyword evidence="8" id="KW-1133">Transmembrane helix</keyword>
<gene>
    <name evidence="14" type="ORF">ES319_1Z058700v1</name>
</gene>
<keyword evidence="10" id="KW-0675">Receptor</keyword>
<comment type="subcellular location">
    <subcellularLocation>
        <location evidence="1">Cell membrane</location>
        <topology evidence="1">Single-pass type I membrane protein</topology>
    </subcellularLocation>
</comment>
<evidence type="ECO:0000256" key="4">
    <source>
        <dbReference type="ARBA" id="ARBA00022614"/>
    </source>
</evidence>
<dbReference type="GO" id="GO:0005886">
    <property type="term" value="C:plasma membrane"/>
    <property type="evidence" value="ECO:0007669"/>
    <property type="project" value="UniProtKB-SubCell"/>
</dbReference>
<dbReference type="Pfam" id="PF13855">
    <property type="entry name" value="LRR_8"/>
    <property type="match status" value="2"/>
</dbReference>
<keyword evidence="9" id="KW-0472">Membrane</keyword>
<evidence type="ECO:0000256" key="7">
    <source>
        <dbReference type="ARBA" id="ARBA00022737"/>
    </source>
</evidence>
<keyword evidence="5" id="KW-0812">Transmembrane</keyword>
<dbReference type="Pfam" id="PF08263">
    <property type="entry name" value="LRRNT_2"/>
    <property type="match status" value="1"/>
</dbReference>
<evidence type="ECO:0000256" key="12">
    <source>
        <dbReference type="SAM" id="SignalP"/>
    </source>
</evidence>
<keyword evidence="15" id="KW-1185">Reference proteome</keyword>
<evidence type="ECO:0000256" key="10">
    <source>
        <dbReference type="ARBA" id="ARBA00023170"/>
    </source>
</evidence>
<dbReference type="EMBL" id="ML706163">
    <property type="protein sequence ID" value="KAB1671261.1"/>
    <property type="molecule type" value="Genomic_DNA"/>
</dbReference>
<feature type="signal peptide" evidence="12">
    <location>
        <begin position="1"/>
        <end position="22"/>
    </location>
</feature>
<evidence type="ECO:0000256" key="3">
    <source>
        <dbReference type="ARBA" id="ARBA00022475"/>
    </source>
</evidence>
<dbReference type="InterPro" id="IPR001611">
    <property type="entry name" value="Leu-rich_rpt"/>
</dbReference>
<dbReference type="InterPro" id="IPR003591">
    <property type="entry name" value="Leu-rich_rpt_typical-subtyp"/>
</dbReference>
<dbReference type="PROSITE" id="PS51450">
    <property type="entry name" value="LRR"/>
    <property type="match status" value="1"/>
</dbReference>
<accession>A0A5J5NEN1</accession>
<proteinExistence type="inferred from homology"/>
<sequence length="720" mass="81099">MNTLHFLISLFLFSCFLSLVLSFSPPQTHLPKQCLDDQRAPLLQLQHHLYYAPNFTFSSKFDLWDVNTDCCSWEGVTCDAYGHVVGTDLSYKNLSGGFNSIFDLHHLQHLNLAGNNFNTTLFSYGFDKLQNLTHLNLSSSCFHGQIPMKISFLTRLVSLNLSYQDDCYWRNGYDYNSATLKLEKPNFKTFIKNLKFLTELYLDGVDISTQSTKWCETTSLVLPNLHVLSLSSCGLKGPLCSSLSRLSFLSKLILDGNPISYLPPNFLEISSRLVSLSLRNCNLSGHFPTENLLSPKMQSIDISDNDFLNGQLPEFPANNALQSLSLFYTNFSGKLPQSISNLKFLTYLDLDDCNFFGPIPSSIANLSHLVNLHLGGNMLSGSIHSSLFTLPLLKTLYLGENQLVGKTDEFPNASSSSIERLYIGNNYLTGLIPKSILQLPSLERLYIGGNSFSSMKLDMFVQLKNLKGLHLSNVSLLIESDNRSLTFPQLESLMLRSCNLTEFPKFIKRQDKLVDLDLSNNHIRGVVPNWLWKSSLSRLELSFNMIDFPKQLPLNDANFSFPMLRDLDLRPCNISAFLEFLKSLENLVFLDLSNNKISGAIPKWVWKKSLRHLFLANNHLSSLDQLLPNQSSTSSQTSLTGPICNLSQLRHFNASHNNLSGAIPNCLGKMNDLYWLDLQGNNFSGMLPKFSKATHLYILKVSENRLEGKLPRSLAEGTQL</sequence>
<dbReference type="PANTHER" id="PTHR48061:SF2">
    <property type="entry name" value="RECEPTOR LIKE PROTEIN 30-LIKE"/>
    <property type="match status" value="1"/>
</dbReference>
<keyword evidence="3" id="KW-1003">Cell membrane</keyword>
<evidence type="ECO:0000259" key="13">
    <source>
        <dbReference type="Pfam" id="PF08263"/>
    </source>
</evidence>
<keyword evidence="7" id="KW-0677">Repeat</keyword>
<protein>
    <recommendedName>
        <fullName evidence="13">Leucine-rich repeat-containing N-terminal plant-type domain-containing protein</fullName>
    </recommendedName>
</protein>
<dbReference type="OrthoDB" id="998303at2759"/>
<evidence type="ECO:0000313" key="15">
    <source>
        <dbReference type="Proteomes" id="UP000327439"/>
    </source>
</evidence>
<evidence type="ECO:0000256" key="5">
    <source>
        <dbReference type="ARBA" id="ARBA00022692"/>
    </source>
</evidence>
<dbReference type="Proteomes" id="UP000327439">
    <property type="component" value="Unassembled WGS sequence"/>
</dbReference>
<organism evidence="14 15">
    <name type="scientific">Gossypium barbadense</name>
    <name type="common">Sea Island cotton</name>
    <name type="synonym">Hibiscus barbadensis</name>
    <dbReference type="NCBI Taxonomy" id="3634"/>
    <lineage>
        <taxon>Eukaryota</taxon>
        <taxon>Viridiplantae</taxon>
        <taxon>Streptophyta</taxon>
        <taxon>Embryophyta</taxon>
        <taxon>Tracheophyta</taxon>
        <taxon>Spermatophyta</taxon>
        <taxon>Magnoliopsida</taxon>
        <taxon>eudicotyledons</taxon>
        <taxon>Gunneridae</taxon>
        <taxon>Pentapetalae</taxon>
        <taxon>rosids</taxon>
        <taxon>malvids</taxon>
        <taxon>Malvales</taxon>
        <taxon>Malvaceae</taxon>
        <taxon>Malvoideae</taxon>
        <taxon>Gossypium</taxon>
    </lineage>
</organism>
<comment type="similarity">
    <text evidence="2">Belongs to the RLP family.</text>
</comment>
<dbReference type="InterPro" id="IPR013210">
    <property type="entry name" value="LRR_N_plant-typ"/>
</dbReference>
<dbReference type="SUPFAM" id="SSF52058">
    <property type="entry name" value="L domain-like"/>
    <property type="match status" value="3"/>
</dbReference>
<evidence type="ECO:0000256" key="2">
    <source>
        <dbReference type="ARBA" id="ARBA00009592"/>
    </source>
</evidence>
<evidence type="ECO:0000256" key="6">
    <source>
        <dbReference type="ARBA" id="ARBA00022729"/>
    </source>
</evidence>
<evidence type="ECO:0000256" key="1">
    <source>
        <dbReference type="ARBA" id="ARBA00004251"/>
    </source>
</evidence>
<dbReference type="PANTHER" id="PTHR48061">
    <property type="entry name" value="LEUCINE-RICH REPEAT RECEPTOR PROTEIN KINASE EMS1-LIKE-RELATED"/>
    <property type="match status" value="1"/>
</dbReference>
<evidence type="ECO:0000313" key="14">
    <source>
        <dbReference type="EMBL" id="KAB1671261.1"/>
    </source>
</evidence>
<dbReference type="FunFam" id="3.80.10.10:FF:000041">
    <property type="entry name" value="LRR receptor-like serine/threonine-protein kinase ERECTA"/>
    <property type="match status" value="1"/>
</dbReference>
<evidence type="ECO:0000256" key="11">
    <source>
        <dbReference type="ARBA" id="ARBA00023180"/>
    </source>
</evidence>
<dbReference type="InterPro" id="IPR046956">
    <property type="entry name" value="RLP23-like"/>
</dbReference>
<dbReference type="SMART" id="SM00369">
    <property type="entry name" value="LRR_TYP"/>
    <property type="match status" value="9"/>
</dbReference>
<keyword evidence="6 12" id="KW-0732">Signal</keyword>
<keyword evidence="11" id="KW-0325">Glycoprotein</keyword>
<dbReference type="Pfam" id="PF00560">
    <property type="entry name" value="LRR_1"/>
    <property type="match status" value="5"/>
</dbReference>
<reference evidence="15" key="1">
    <citation type="journal article" date="2020" name="Nat. Genet.">
        <title>Genomic diversifications of five Gossypium allopolyploid species and their impact on cotton improvement.</title>
        <authorList>
            <person name="Chen Z.J."/>
            <person name="Sreedasyam A."/>
            <person name="Ando A."/>
            <person name="Song Q."/>
            <person name="De Santiago L.M."/>
            <person name="Hulse-Kemp A.M."/>
            <person name="Ding M."/>
            <person name="Ye W."/>
            <person name="Kirkbride R.C."/>
            <person name="Jenkins J."/>
            <person name="Plott C."/>
            <person name="Lovell J."/>
            <person name="Lin Y.M."/>
            <person name="Vaughn R."/>
            <person name="Liu B."/>
            <person name="Simpson S."/>
            <person name="Scheffler B.E."/>
            <person name="Wen L."/>
            <person name="Saski C.A."/>
            <person name="Grover C.E."/>
            <person name="Hu G."/>
            <person name="Conover J.L."/>
            <person name="Carlson J.W."/>
            <person name="Shu S."/>
            <person name="Boston L.B."/>
            <person name="Williams M."/>
            <person name="Peterson D.G."/>
            <person name="McGee K."/>
            <person name="Jones D.C."/>
            <person name="Wendel J.F."/>
            <person name="Stelly D.M."/>
            <person name="Grimwood J."/>
            <person name="Schmutz J."/>
        </authorList>
    </citation>
    <scope>NUCLEOTIDE SEQUENCE [LARGE SCALE GENOMIC DNA]</scope>
    <source>
        <strain evidence="15">cv. 3-79</strain>
    </source>
</reference>
<evidence type="ECO:0000256" key="9">
    <source>
        <dbReference type="ARBA" id="ARBA00023136"/>
    </source>
</evidence>
<feature type="domain" description="Leucine-rich repeat-containing N-terminal plant-type" evidence="13">
    <location>
        <begin position="36"/>
        <end position="79"/>
    </location>
</feature>
<dbReference type="PRINTS" id="PR00019">
    <property type="entry name" value="LEURICHRPT"/>
</dbReference>
<name>A0A5J5NEN1_GOSBA</name>
<dbReference type="InterPro" id="IPR032675">
    <property type="entry name" value="LRR_dom_sf"/>
</dbReference>
<dbReference type="Gene3D" id="3.80.10.10">
    <property type="entry name" value="Ribonuclease Inhibitor"/>
    <property type="match status" value="5"/>
</dbReference>
<dbReference type="AlphaFoldDB" id="A0A5J5NEN1"/>
<evidence type="ECO:0000256" key="8">
    <source>
        <dbReference type="ARBA" id="ARBA00022989"/>
    </source>
</evidence>